<dbReference type="EMBL" id="NOZT01000041">
    <property type="protein sequence ID" value="PCN59881.1"/>
    <property type="molecule type" value="Genomic_DNA"/>
</dbReference>
<name>A0ACD6BA48_9GAMM</name>
<feature type="binding site" evidence="2">
    <location>
        <position position="43"/>
    </location>
    <ligand>
        <name>FAD</name>
        <dbReference type="ChEBI" id="CHEBI:57692"/>
    </ligand>
</feature>
<sequence>MSVNDNRESASYDADVIVVGAGPSGSYAAKLLHDRGISVKLVEAKDRVGGRTWSSKTEAQGGPIDFGGQWIGETHVLLPELGEELGLETVSSIKPGNDIFVFNGQVTVGEEDQAPASASWTAELTRSFELLDEAGARLGWEAPWASPAVEALDGMTVAQWLDENVSSDEVRMIHEVMVNILNGANTTEVSMAYWAYFVHQGEGIESLIGTRSGAQIAWFVGGMGQVTELIADRLGDNLHLNWPVTSIEQQDSGVVVSSGDRRLTAKYVILATPPSDASRMIFDQPLPAKRAQLQARAPMGRLAKIQVRYRDAFWQEENLSGAAFVCGDLAFWVFDGSKPSDSLATIVGFIGGKHLDLWHSFTPEEREARFIDMLVTNIGEKARDTVYYHETDWTEQPWTGGAPVTFMPTGLLSSSGSALRGSAGRIHFAGTEAAPMWSGYIEGALRAGKIAATDIIARLG</sequence>
<feature type="binding site" evidence="2">
    <location>
        <position position="69"/>
    </location>
    <ligand>
        <name>FAD</name>
        <dbReference type="ChEBI" id="CHEBI:57692"/>
    </ligand>
</feature>
<organism evidence="1">
    <name type="scientific">Acinetobacter sp. YT-02</name>
    <dbReference type="NCBI Taxonomy" id="2018564"/>
    <lineage>
        <taxon>Bacteria</taxon>
        <taxon>Pseudomonadati</taxon>
        <taxon>Pseudomonadota</taxon>
        <taxon>Gammaproteobacteria</taxon>
        <taxon>Moraxellales</taxon>
        <taxon>Moraxellaceae</taxon>
        <taxon>Acinetobacter</taxon>
    </lineage>
</organism>
<evidence type="ECO:0007829" key="2">
    <source>
        <dbReference type="PDB" id="8I6I"/>
    </source>
</evidence>
<reference evidence="1" key="1">
    <citation type="submission" date="2017-07" db="EMBL/GenBank/DDBJ databases">
        <title>Draft genome sequence of the cyclohexylamine-degrading strain Acinetobacter sp. YT-02 isolated from the activated sludge from a sodium cyclamate production plant.</title>
        <authorList>
            <person name="Yan D.-Z."/>
            <person name="Zhou H."/>
            <person name="Gan Y.-T."/>
            <person name="Liu J."/>
            <person name="Li X."/>
        </authorList>
    </citation>
    <scope>NUCLEOTIDE SEQUENCE</scope>
    <source>
        <strain evidence="1">YT-02</strain>
    </source>
</reference>
<accession>A0A2A5PFR1</accession>
<feature type="binding site" evidence="2">
    <location>
        <position position="45"/>
    </location>
    <ligand>
        <name>FAD</name>
        <dbReference type="ChEBI" id="CHEBI:57692"/>
    </ligand>
</feature>
<keyword evidence="2" id="KW-0002">3D-structure</keyword>
<feature type="binding site" evidence="2">
    <location>
        <position position="51"/>
    </location>
    <ligand>
        <name>FAD</name>
        <dbReference type="ChEBI" id="CHEBI:57692"/>
    </ligand>
</feature>
<protein>
    <submittedName>
        <fullName evidence="1">Amine oxidase</fullName>
    </submittedName>
</protein>
<keyword evidence="2" id="KW-0285">Flavoprotein</keyword>
<keyword evidence="2" id="KW-0547">Nucleotide-binding</keyword>
<keyword evidence="2" id="KW-0274">FAD</keyword>
<feature type="binding site" evidence="2">
    <location>
        <position position="439"/>
    </location>
    <ligand>
        <name>FAD</name>
        <dbReference type="ChEBI" id="CHEBI:57692"/>
    </ligand>
</feature>
<dbReference type="PDB" id="8I6I">
    <property type="method" value="X-ray"/>
    <property type="resolution" value="1.49 A"/>
    <property type="chains" value="A/C=12-459"/>
</dbReference>
<feature type="binding site" evidence="2">
    <location>
        <position position="24"/>
    </location>
    <ligand>
        <name>FAD</name>
        <dbReference type="ChEBI" id="CHEBI:57692"/>
    </ligand>
</feature>
<feature type="binding site" evidence="2">
    <location>
        <position position="70"/>
    </location>
    <ligand>
        <name>FAD</name>
        <dbReference type="ChEBI" id="CHEBI:57692"/>
    </ligand>
</feature>
<feature type="binding site" evidence="2">
    <location>
        <position position="431"/>
    </location>
    <ligand>
        <name>FAD</name>
        <dbReference type="ChEBI" id="CHEBI:57692"/>
    </ligand>
</feature>
<proteinExistence type="evidence at protein level"/>
<feature type="binding site" evidence="2">
    <location>
        <position position="244"/>
    </location>
    <ligand>
        <name>FAD</name>
        <dbReference type="ChEBI" id="CHEBI:57692"/>
    </ligand>
</feature>
<evidence type="ECO:0000313" key="1">
    <source>
        <dbReference type="EMBL" id="PCN59881.1"/>
    </source>
</evidence>
<reference evidence="2" key="2">
    <citation type="submission" date="2023-01" db="PDB data bank">
        <title>Crystal structure of cyclohexylamine oxidase from Acinetobacter sp. YT-02.</title>
        <authorList>
            <person name="Han Z."/>
        </authorList>
    </citation>
    <scope>X-RAY CRYSTALLOGRAPHY (1.49 ANGSTROMS) OF 12-459 IN COMPLEX WITH FAD</scope>
</reference>
<feature type="binding site" evidence="2">
    <location>
        <position position="441"/>
    </location>
    <ligand>
        <name>FAD</name>
        <dbReference type="ChEBI" id="CHEBI:57692"/>
    </ligand>
</feature>
<gene>
    <name evidence="1" type="ORF">CF596_10820</name>
</gene>
<accession>A0ACD6BA48</accession>
<comment type="caution">
    <text evidence="1">The sequence shown here is derived from an EMBL/GenBank/DDBJ whole genome shotgun (WGS) entry which is preliminary data.</text>
</comment>